<evidence type="ECO:0000313" key="1">
    <source>
        <dbReference type="EMBL" id="AQW68229.1"/>
    </source>
</evidence>
<sequence length="131" mass="14955">MSQFKIFFEISDGKLNIKHSIERQESEELSKFQALGLLYHMLDSAIQVSQELGQSAISVARGIFGGEGWASEVVDRLLAAQSWEERMRAAWAAVDNKAREVALRLDYNIFQNYWPNQEFCNSRRVALHCTG</sequence>
<evidence type="ECO:0000313" key="2">
    <source>
        <dbReference type="Proteomes" id="UP000191010"/>
    </source>
</evidence>
<dbReference type="EMBL" id="CP019952">
    <property type="protein sequence ID" value="AQW68229.1"/>
    <property type="molecule type" value="Genomic_DNA"/>
</dbReference>
<gene>
    <name evidence="1" type="ORF">B2J77_08395</name>
</gene>
<proteinExistence type="predicted"/>
<accession>A0ABN4Y0A4</accession>
<reference evidence="1 2" key="1">
    <citation type="submission" date="2017-02" db="EMBL/GenBank/DDBJ databases">
        <authorList>
            <person name="Guo L."/>
        </authorList>
    </citation>
    <scope>NUCLEOTIDE SEQUENCE [LARGE SCALE GENOMIC DNA]</scope>
    <source>
        <strain evidence="1 2">PRS09-11288</strain>
    </source>
</reference>
<keyword evidence="2" id="KW-1185">Reference proteome</keyword>
<organism evidence="1 2">
    <name type="scientific">Pseudomonas parafulva</name>
    <dbReference type="NCBI Taxonomy" id="157782"/>
    <lineage>
        <taxon>Bacteria</taxon>
        <taxon>Pseudomonadati</taxon>
        <taxon>Pseudomonadota</taxon>
        <taxon>Gammaproteobacteria</taxon>
        <taxon>Pseudomonadales</taxon>
        <taxon>Pseudomonadaceae</taxon>
        <taxon>Pseudomonas</taxon>
    </lineage>
</organism>
<dbReference type="Proteomes" id="UP000191010">
    <property type="component" value="Chromosome"/>
</dbReference>
<name>A0ABN4Y0A4_9PSED</name>
<dbReference type="RefSeq" id="WP_078478358.1">
    <property type="nucleotide sequence ID" value="NZ_CP019952.1"/>
</dbReference>
<protein>
    <submittedName>
        <fullName evidence="1">Uncharacterized protein</fullName>
    </submittedName>
</protein>